<dbReference type="PROSITE" id="PS50994">
    <property type="entry name" value="INTEGRASE"/>
    <property type="match status" value="1"/>
</dbReference>
<dbReference type="GO" id="GO:0003676">
    <property type="term" value="F:nucleic acid binding"/>
    <property type="evidence" value="ECO:0007669"/>
    <property type="project" value="InterPro"/>
</dbReference>
<keyword evidence="1" id="KW-0479">Metal-binding</keyword>
<dbReference type="InterPro" id="IPR036397">
    <property type="entry name" value="RNaseH_sf"/>
</dbReference>
<dbReference type="Pfam" id="PF07727">
    <property type="entry name" value="RVT_2"/>
    <property type="match status" value="1"/>
</dbReference>
<accession>A0A151RGR1</accession>
<dbReference type="InterPro" id="IPR001584">
    <property type="entry name" value="Integrase_cat-core"/>
</dbReference>
<dbReference type="InterPro" id="IPR039537">
    <property type="entry name" value="Retrotran_Ty1/copia-like"/>
</dbReference>
<dbReference type="SUPFAM" id="SSF53098">
    <property type="entry name" value="Ribonuclease H-like"/>
    <property type="match status" value="1"/>
</dbReference>
<organism evidence="4 5">
    <name type="scientific">Cajanus cajan</name>
    <name type="common">Pigeon pea</name>
    <name type="synonym">Cajanus indicus</name>
    <dbReference type="NCBI Taxonomy" id="3821"/>
    <lineage>
        <taxon>Eukaryota</taxon>
        <taxon>Viridiplantae</taxon>
        <taxon>Streptophyta</taxon>
        <taxon>Embryophyta</taxon>
        <taxon>Tracheophyta</taxon>
        <taxon>Spermatophyta</taxon>
        <taxon>Magnoliopsida</taxon>
        <taxon>eudicotyledons</taxon>
        <taxon>Gunneridae</taxon>
        <taxon>Pentapetalae</taxon>
        <taxon>rosids</taxon>
        <taxon>fabids</taxon>
        <taxon>Fabales</taxon>
        <taxon>Fabaceae</taxon>
        <taxon>Papilionoideae</taxon>
        <taxon>50 kb inversion clade</taxon>
        <taxon>NPAAA clade</taxon>
        <taxon>indigoferoid/millettioid clade</taxon>
        <taxon>Phaseoleae</taxon>
        <taxon>Cajanus</taxon>
    </lineage>
</organism>
<name>A0A151RGR1_CAJCA</name>
<protein>
    <submittedName>
        <fullName evidence="4">Retrovirus-related Pol polyprotein from transposon TNT 1-94</fullName>
    </submittedName>
</protein>
<evidence type="ECO:0000313" key="5">
    <source>
        <dbReference type="Proteomes" id="UP000075243"/>
    </source>
</evidence>
<dbReference type="PANTHER" id="PTHR42648:SF28">
    <property type="entry name" value="TRANSPOSON-ENCODED PROTEIN WITH RIBONUCLEASE H-LIKE AND RETROVIRUS ZINC FINGER-LIKE DOMAINS"/>
    <property type="match status" value="1"/>
</dbReference>
<dbReference type="AlphaFoldDB" id="A0A151RGR1"/>
<dbReference type="Gramene" id="C.cajan_36246.t">
    <property type="protein sequence ID" value="C.cajan_36246.t"/>
    <property type="gene ID" value="C.cajan_36246"/>
</dbReference>
<dbReference type="GO" id="GO:0015074">
    <property type="term" value="P:DNA integration"/>
    <property type="evidence" value="ECO:0007669"/>
    <property type="project" value="InterPro"/>
</dbReference>
<proteinExistence type="predicted"/>
<keyword evidence="5" id="KW-1185">Reference proteome</keyword>
<dbReference type="GO" id="GO:0046872">
    <property type="term" value="F:metal ion binding"/>
    <property type="evidence" value="ECO:0007669"/>
    <property type="project" value="UniProtKB-KW"/>
</dbReference>
<reference evidence="4" key="1">
    <citation type="journal article" date="2012" name="Nat. Biotechnol.">
        <title>Draft genome sequence of pigeonpea (Cajanus cajan), an orphan legume crop of resource-poor farmers.</title>
        <authorList>
            <person name="Varshney R.K."/>
            <person name="Chen W."/>
            <person name="Li Y."/>
            <person name="Bharti A.K."/>
            <person name="Saxena R.K."/>
            <person name="Schlueter J.A."/>
            <person name="Donoghue M.T."/>
            <person name="Azam S."/>
            <person name="Fan G."/>
            <person name="Whaley A.M."/>
            <person name="Farmer A.D."/>
            <person name="Sheridan J."/>
            <person name="Iwata A."/>
            <person name="Tuteja R."/>
            <person name="Penmetsa R.V."/>
            <person name="Wu W."/>
            <person name="Upadhyaya H.D."/>
            <person name="Yang S.P."/>
            <person name="Shah T."/>
            <person name="Saxena K.B."/>
            <person name="Michael T."/>
            <person name="McCombie W.R."/>
            <person name="Yang B."/>
            <person name="Zhang G."/>
            <person name="Yang H."/>
            <person name="Wang J."/>
            <person name="Spillane C."/>
            <person name="Cook D.R."/>
            <person name="May G.D."/>
            <person name="Xu X."/>
            <person name="Jackson S.A."/>
        </authorList>
    </citation>
    <scope>NUCLEOTIDE SEQUENCE [LARGE SCALE GENOMIC DNA]</scope>
</reference>
<dbReference type="GO" id="GO:0016787">
    <property type="term" value="F:hydrolase activity"/>
    <property type="evidence" value="ECO:0007669"/>
    <property type="project" value="UniProtKB-KW"/>
</dbReference>
<dbReference type="InterPro" id="IPR013103">
    <property type="entry name" value="RVT_2"/>
</dbReference>
<dbReference type="EMBL" id="KQ483756">
    <property type="protein sequence ID" value="KYP41711.1"/>
    <property type="molecule type" value="Genomic_DNA"/>
</dbReference>
<evidence type="ECO:0000313" key="4">
    <source>
        <dbReference type="EMBL" id="KYP41711.1"/>
    </source>
</evidence>
<evidence type="ECO:0000259" key="3">
    <source>
        <dbReference type="PROSITE" id="PS50994"/>
    </source>
</evidence>
<dbReference type="Gene3D" id="3.30.420.10">
    <property type="entry name" value="Ribonuclease H-like superfamily/Ribonuclease H"/>
    <property type="match status" value="1"/>
</dbReference>
<evidence type="ECO:0000256" key="1">
    <source>
        <dbReference type="ARBA" id="ARBA00022723"/>
    </source>
</evidence>
<dbReference type="PANTHER" id="PTHR42648">
    <property type="entry name" value="TRANSPOSASE, PUTATIVE-RELATED"/>
    <property type="match status" value="1"/>
</dbReference>
<evidence type="ECO:0000256" key="2">
    <source>
        <dbReference type="ARBA" id="ARBA00022801"/>
    </source>
</evidence>
<dbReference type="Proteomes" id="UP000075243">
    <property type="component" value="Unassembled WGS sequence"/>
</dbReference>
<gene>
    <name evidence="4" type="ORF">KK1_036925</name>
</gene>
<dbReference type="InterPro" id="IPR012337">
    <property type="entry name" value="RNaseH-like_sf"/>
</dbReference>
<feature type="domain" description="Integrase catalytic" evidence="3">
    <location>
        <begin position="9"/>
        <end position="122"/>
    </location>
</feature>
<sequence>MISFRTCHPRRRPHILDLVHTDVCTMDAKTLSGYTYFVTFIDDHSRKVWAFVLKSKDQVLDVFKHFHASVEREIGKLWKCIRVDNGGEYRGPSKHYCKDHHIKLEKTVLMVESQRAMKKLFNMKRRINDINLNCNLVTKKSNYRSPRRVRSLVDIYETCNLAILELESFEAASKQQVWVKAMEEEIKMIEKNNTWDLVDYPKDKDIIRVKWVYKTKLNPDDTIQKHKARLVAKGYSQQPGADYNETFALVACLDTIRALIALATQKGTIESKNQTILH</sequence>
<keyword evidence="2" id="KW-0378">Hydrolase</keyword>